<proteinExistence type="predicted"/>
<reference evidence="3" key="1">
    <citation type="journal article" date="2015" name="Nature">
        <title>Complex archaea that bridge the gap between prokaryotes and eukaryotes.</title>
        <authorList>
            <person name="Spang A."/>
            <person name="Saw J.H."/>
            <person name="Jorgensen S.L."/>
            <person name="Zaremba-Niedzwiedzka K."/>
            <person name="Martijn J."/>
            <person name="Lind A.E."/>
            <person name="van Eijk R."/>
            <person name="Schleper C."/>
            <person name="Guy L."/>
            <person name="Ettema T.J."/>
        </authorList>
    </citation>
    <scope>NUCLEOTIDE SEQUENCE</scope>
</reference>
<comment type="caution">
    <text evidence="3">The sequence shown here is derived from an EMBL/GenBank/DDBJ whole genome shotgun (WGS) entry which is preliminary data.</text>
</comment>
<dbReference type="Pfam" id="PF08308">
    <property type="entry name" value="PEGA"/>
    <property type="match status" value="1"/>
</dbReference>
<gene>
    <name evidence="3" type="ORF">LCGC14_2261060</name>
</gene>
<dbReference type="EMBL" id="LAZR01031043">
    <property type="protein sequence ID" value="KKL54872.1"/>
    <property type="molecule type" value="Genomic_DNA"/>
</dbReference>
<evidence type="ECO:0000256" key="1">
    <source>
        <dbReference type="SAM" id="MobiDB-lite"/>
    </source>
</evidence>
<sequence>MGLWDRVKGTLGRAWNAAAGVVGKIRKGIGSAVKAVTKWGTGVVTRNADRLQAAGRDLIQASVAAQRRTSSAAARAQKRLQAATRIHDDTLRKQMEIRRIRAMSASMAVQADAARKALAAQKAIKKAAGKINKAVKAREKRLKQDLAAARAVPRERETIADTFHRAALATLLERKAFAGELHPKAREILDKLTDTFGVRMIPDGPKHMVIIPAAGIHTGVPGTSGVAARRIGQVIQGQGIKTIIKSMEKSPLIFLRNIRKLKPADKAMFLKNIATAPGGKKVAAAIQKDSIASLMKAMPHAQRQAWKGMLKKAPSWFKKGLAIGAAIMGTEFMVGWLRKEATEPLGIASWGAYEEKKWGDLKRLTDAQRKFQAAANNSWVAKILENFPVLGPMFEVNRKEQVMSNEFFAKAAEEGIINEPEATGQLKLDGTPSGANVYIAGSFHGKLAGFNAELPTGSHSILIDLKGYEAQRLDIVLEPGEEIIAGVDLEASDGEVFRKWERAPSAARSAVANRWPKQTARWEKASP</sequence>
<protein>
    <recommendedName>
        <fullName evidence="2">PEGA domain-containing protein</fullName>
    </recommendedName>
</protein>
<evidence type="ECO:0000313" key="3">
    <source>
        <dbReference type="EMBL" id="KKL54872.1"/>
    </source>
</evidence>
<feature type="non-terminal residue" evidence="3">
    <location>
        <position position="527"/>
    </location>
</feature>
<feature type="region of interest" description="Disordered" evidence="1">
    <location>
        <begin position="508"/>
        <end position="527"/>
    </location>
</feature>
<dbReference type="AlphaFoldDB" id="A0A0F9FUR3"/>
<accession>A0A0F9FUR3</accession>
<feature type="domain" description="PEGA" evidence="2">
    <location>
        <begin position="424"/>
        <end position="490"/>
    </location>
</feature>
<evidence type="ECO:0000259" key="2">
    <source>
        <dbReference type="Pfam" id="PF08308"/>
    </source>
</evidence>
<organism evidence="3">
    <name type="scientific">marine sediment metagenome</name>
    <dbReference type="NCBI Taxonomy" id="412755"/>
    <lineage>
        <taxon>unclassified sequences</taxon>
        <taxon>metagenomes</taxon>
        <taxon>ecological metagenomes</taxon>
    </lineage>
</organism>
<dbReference type="InterPro" id="IPR013229">
    <property type="entry name" value="PEGA"/>
</dbReference>
<name>A0A0F9FUR3_9ZZZZ</name>